<feature type="domain" description="UspA" evidence="2">
    <location>
        <begin position="15"/>
        <end position="149"/>
    </location>
</feature>
<accession>A0A927K3P0</accession>
<evidence type="ECO:0000256" key="1">
    <source>
        <dbReference type="ARBA" id="ARBA00008791"/>
    </source>
</evidence>
<dbReference type="RefSeq" id="WP_192143316.1">
    <property type="nucleotide sequence ID" value="NZ_JACYXZ010000003.1"/>
</dbReference>
<dbReference type="Gene3D" id="3.40.50.620">
    <property type="entry name" value="HUPs"/>
    <property type="match status" value="1"/>
</dbReference>
<keyword evidence="4" id="KW-1185">Reference proteome</keyword>
<dbReference type="PANTHER" id="PTHR46268:SF6">
    <property type="entry name" value="UNIVERSAL STRESS PROTEIN UP12"/>
    <property type="match status" value="1"/>
</dbReference>
<comment type="similarity">
    <text evidence="1">Belongs to the universal stress protein A family.</text>
</comment>
<evidence type="ECO:0000259" key="2">
    <source>
        <dbReference type="Pfam" id="PF00582"/>
    </source>
</evidence>
<dbReference type="InterPro" id="IPR006015">
    <property type="entry name" value="Universal_stress_UspA"/>
</dbReference>
<dbReference type="Pfam" id="PF00582">
    <property type="entry name" value="Usp"/>
    <property type="match status" value="1"/>
</dbReference>
<protein>
    <submittedName>
        <fullName evidence="3">Universal stress protein</fullName>
    </submittedName>
</protein>
<reference evidence="3" key="1">
    <citation type="submission" date="2020-09" db="EMBL/GenBank/DDBJ databases">
        <title>Nocardioides sp. strain MJB4 16S ribosomal RNA gene Genome sequencing and assembly.</title>
        <authorList>
            <person name="Kim I."/>
        </authorList>
    </citation>
    <scope>NUCLEOTIDE SEQUENCE</scope>
    <source>
        <strain evidence="3">MJB4</strain>
    </source>
</reference>
<proteinExistence type="inferred from homology"/>
<dbReference type="PRINTS" id="PR01438">
    <property type="entry name" value="UNVRSLSTRESS"/>
</dbReference>
<evidence type="ECO:0000313" key="4">
    <source>
        <dbReference type="Proteomes" id="UP000616839"/>
    </source>
</evidence>
<dbReference type="InterPro" id="IPR006016">
    <property type="entry name" value="UspA"/>
</dbReference>
<comment type="caution">
    <text evidence="3">The sequence shown here is derived from an EMBL/GenBank/DDBJ whole genome shotgun (WGS) entry which is preliminary data.</text>
</comment>
<name>A0A927K3P0_9ACTN</name>
<dbReference type="PANTHER" id="PTHR46268">
    <property type="entry name" value="STRESS RESPONSE PROTEIN NHAX"/>
    <property type="match status" value="1"/>
</dbReference>
<dbReference type="Proteomes" id="UP000616839">
    <property type="component" value="Unassembled WGS sequence"/>
</dbReference>
<evidence type="ECO:0000313" key="3">
    <source>
        <dbReference type="EMBL" id="MBD8870042.1"/>
    </source>
</evidence>
<gene>
    <name evidence="3" type="ORF">IE331_10450</name>
</gene>
<dbReference type="SUPFAM" id="SSF52402">
    <property type="entry name" value="Adenine nucleotide alpha hydrolases-like"/>
    <property type="match status" value="1"/>
</dbReference>
<dbReference type="InterPro" id="IPR014729">
    <property type="entry name" value="Rossmann-like_a/b/a_fold"/>
</dbReference>
<dbReference type="AlphaFoldDB" id="A0A927K3P0"/>
<dbReference type="EMBL" id="JACYXZ010000003">
    <property type="protein sequence ID" value="MBD8870042.1"/>
    <property type="molecule type" value="Genomic_DNA"/>
</dbReference>
<organism evidence="3 4">
    <name type="scientific">Nocardioides donggukensis</name>
    <dbReference type="NCBI Taxonomy" id="2774019"/>
    <lineage>
        <taxon>Bacteria</taxon>
        <taxon>Bacillati</taxon>
        <taxon>Actinomycetota</taxon>
        <taxon>Actinomycetes</taxon>
        <taxon>Propionibacteriales</taxon>
        <taxon>Nocardioidaceae</taxon>
        <taxon>Nocardioides</taxon>
    </lineage>
</organism>
<sequence length="152" mass="15946">MLLQVTREIRPEGGVVVGDDGSDVAGRAVRFALDEARRRDAPLHVLRAWTMMTAELPPDVPAGIVPSLSELESSTLAAEQARIAELIGDEAVEVHVCHGPPAQVLLAASESADVLIVGNRGRGGVASLLLGSVAEECVRRADCPVVVARGRL</sequence>